<dbReference type="EMBL" id="LAZR01030657">
    <property type="protein sequence ID" value="KKL55947.1"/>
    <property type="molecule type" value="Genomic_DNA"/>
</dbReference>
<keyword evidence="2" id="KW-0645">Protease</keyword>
<dbReference type="SUPFAM" id="SSF50494">
    <property type="entry name" value="Trypsin-like serine proteases"/>
    <property type="match status" value="1"/>
</dbReference>
<evidence type="ECO:0000256" key="4">
    <source>
        <dbReference type="ARBA" id="ARBA00022801"/>
    </source>
</evidence>
<comment type="similarity">
    <text evidence="1">Belongs to the peptidase S1B family.</text>
</comment>
<accession>A0A0F9FXT4</accession>
<protein>
    <recommendedName>
        <fullName evidence="7">Serine protease</fullName>
    </recommendedName>
</protein>
<keyword evidence="4" id="KW-0378">Hydrolase</keyword>
<dbReference type="GO" id="GO:0006508">
    <property type="term" value="P:proteolysis"/>
    <property type="evidence" value="ECO:0007669"/>
    <property type="project" value="UniProtKB-KW"/>
</dbReference>
<evidence type="ECO:0000256" key="1">
    <source>
        <dbReference type="ARBA" id="ARBA00008764"/>
    </source>
</evidence>
<proteinExistence type="inferred from homology"/>
<dbReference type="PANTHER" id="PTHR43019">
    <property type="entry name" value="SERINE ENDOPROTEASE DEGS"/>
    <property type="match status" value="1"/>
</dbReference>
<dbReference type="PRINTS" id="PR00839">
    <property type="entry name" value="V8PROTEASE"/>
</dbReference>
<organism evidence="6">
    <name type="scientific">marine sediment metagenome</name>
    <dbReference type="NCBI Taxonomy" id="412755"/>
    <lineage>
        <taxon>unclassified sequences</taxon>
        <taxon>metagenomes</taxon>
        <taxon>ecological metagenomes</taxon>
    </lineage>
</organism>
<dbReference type="AlphaFoldDB" id="A0A0F9FXT4"/>
<evidence type="ECO:0000313" key="6">
    <source>
        <dbReference type="EMBL" id="KKL55947.1"/>
    </source>
</evidence>
<keyword evidence="3" id="KW-0732">Signal</keyword>
<dbReference type="GO" id="GO:0008236">
    <property type="term" value="F:serine-type peptidase activity"/>
    <property type="evidence" value="ECO:0007669"/>
    <property type="project" value="UniProtKB-KW"/>
</dbReference>
<dbReference type="PANTHER" id="PTHR43019:SF23">
    <property type="entry name" value="PROTEASE DO-LIKE 5, CHLOROPLASTIC"/>
    <property type="match status" value="1"/>
</dbReference>
<dbReference type="InterPro" id="IPR008256">
    <property type="entry name" value="Peptidase_S1B"/>
</dbReference>
<dbReference type="InterPro" id="IPR009003">
    <property type="entry name" value="Peptidase_S1_PA"/>
</dbReference>
<dbReference type="InterPro" id="IPR043504">
    <property type="entry name" value="Peptidase_S1_PA_chymotrypsin"/>
</dbReference>
<reference evidence="6" key="1">
    <citation type="journal article" date="2015" name="Nature">
        <title>Complex archaea that bridge the gap between prokaryotes and eukaryotes.</title>
        <authorList>
            <person name="Spang A."/>
            <person name="Saw J.H."/>
            <person name="Jorgensen S.L."/>
            <person name="Zaremba-Niedzwiedzka K."/>
            <person name="Martijn J."/>
            <person name="Lind A.E."/>
            <person name="van Eijk R."/>
            <person name="Schleper C."/>
            <person name="Guy L."/>
            <person name="Ettema T.J."/>
        </authorList>
    </citation>
    <scope>NUCLEOTIDE SEQUENCE</scope>
</reference>
<evidence type="ECO:0000256" key="2">
    <source>
        <dbReference type="ARBA" id="ARBA00022670"/>
    </source>
</evidence>
<sequence>ACVMEPRLGYLEQNARAITVLVVVPNGYGTGILIAPDKVLTVNHLLVTDKVNVYFYEGTALPISTTIPIVGEVIWRSDNIDLALLSISPTDISPAIVVCQLPPIGTPIFIIGHSGLGIRWTVRYGNVAASHLNSRDTLIIYMTTSGGDSGAGVFNYDGKLIGIIVARQISRLSGNDGFSFMIPGSKICEELVNII</sequence>
<evidence type="ECO:0008006" key="7">
    <source>
        <dbReference type="Google" id="ProtNLM"/>
    </source>
</evidence>
<name>A0A0F9FXT4_9ZZZZ</name>
<evidence type="ECO:0000256" key="3">
    <source>
        <dbReference type="ARBA" id="ARBA00022729"/>
    </source>
</evidence>
<dbReference type="Gene3D" id="2.40.10.10">
    <property type="entry name" value="Trypsin-like serine proteases"/>
    <property type="match status" value="2"/>
</dbReference>
<evidence type="ECO:0000256" key="5">
    <source>
        <dbReference type="ARBA" id="ARBA00022825"/>
    </source>
</evidence>
<keyword evidence="5" id="KW-0720">Serine protease</keyword>
<feature type="non-terminal residue" evidence="6">
    <location>
        <position position="1"/>
    </location>
</feature>
<comment type="caution">
    <text evidence="6">The sequence shown here is derived from an EMBL/GenBank/DDBJ whole genome shotgun (WGS) entry which is preliminary data.</text>
</comment>
<gene>
    <name evidence="6" type="ORF">LCGC14_2250290</name>
</gene>
<dbReference type="Pfam" id="PF13365">
    <property type="entry name" value="Trypsin_2"/>
    <property type="match status" value="1"/>
</dbReference>